<name>N9PYP0_9GAMM</name>
<evidence type="ECO:0000313" key="2">
    <source>
        <dbReference type="Proteomes" id="UP000013173"/>
    </source>
</evidence>
<evidence type="ECO:0000313" key="1">
    <source>
        <dbReference type="EMBL" id="ENX19345.1"/>
    </source>
</evidence>
<organism evidence="1 2">
    <name type="scientific">Acinetobacter vivianii</name>
    <dbReference type="NCBI Taxonomy" id="1776742"/>
    <lineage>
        <taxon>Bacteria</taxon>
        <taxon>Pseudomonadati</taxon>
        <taxon>Pseudomonadota</taxon>
        <taxon>Gammaproteobacteria</taxon>
        <taxon>Moraxellales</taxon>
        <taxon>Moraxellaceae</taxon>
        <taxon>Acinetobacter</taxon>
    </lineage>
</organism>
<comment type="caution">
    <text evidence="1">The sequence shown here is derived from an EMBL/GenBank/DDBJ whole genome shotgun (WGS) entry which is preliminary data.</text>
</comment>
<dbReference type="Proteomes" id="UP000013173">
    <property type="component" value="Unassembled WGS sequence"/>
</dbReference>
<dbReference type="EMBL" id="APRW01000016">
    <property type="protein sequence ID" value="ENX19345.1"/>
    <property type="molecule type" value="Genomic_DNA"/>
</dbReference>
<protein>
    <submittedName>
        <fullName evidence="1">Uncharacterized protein</fullName>
    </submittedName>
</protein>
<accession>N9PYP0</accession>
<dbReference type="AlphaFoldDB" id="N9PYP0"/>
<sequence length="41" mass="4772">MQIGRQIWMTRTSGDLALRDRLALLSHSLFLLFNKQLKAMP</sequence>
<dbReference type="PATRIC" id="fig|1217706.3.peg.3410"/>
<keyword evidence="2" id="KW-1185">Reference proteome</keyword>
<reference evidence="1 2" key="1">
    <citation type="submission" date="2013-02" db="EMBL/GenBank/DDBJ databases">
        <title>The Genome Sequence of Acinetobacter sp. NIPH 2168.</title>
        <authorList>
            <consortium name="The Broad Institute Genome Sequencing Platform"/>
            <consortium name="The Broad Institute Genome Sequencing Center for Infectious Disease"/>
            <person name="Cerqueira G."/>
            <person name="Feldgarden M."/>
            <person name="Courvalin P."/>
            <person name="Perichon B."/>
            <person name="Grillot-Courvalin C."/>
            <person name="Clermont D."/>
            <person name="Rocha E."/>
            <person name="Yoon E.-J."/>
            <person name="Nemec A."/>
            <person name="Walker B."/>
            <person name="Young S.K."/>
            <person name="Zeng Q."/>
            <person name="Gargeya S."/>
            <person name="Fitzgerald M."/>
            <person name="Haas B."/>
            <person name="Abouelleil A."/>
            <person name="Alvarado L."/>
            <person name="Arachchi H.M."/>
            <person name="Berlin A.M."/>
            <person name="Chapman S.B."/>
            <person name="Dewar J."/>
            <person name="Goldberg J."/>
            <person name="Griggs A."/>
            <person name="Gujja S."/>
            <person name="Hansen M."/>
            <person name="Howarth C."/>
            <person name="Imamovic A."/>
            <person name="Larimer J."/>
            <person name="McCowan C."/>
            <person name="Murphy C."/>
            <person name="Neiman D."/>
            <person name="Pearson M."/>
            <person name="Priest M."/>
            <person name="Roberts A."/>
            <person name="Saif S."/>
            <person name="Shea T."/>
            <person name="Sisk P."/>
            <person name="Sykes S."/>
            <person name="Wortman J."/>
            <person name="Nusbaum C."/>
            <person name="Birren B."/>
        </authorList>
    </citation>
    <scope>NUCLEOTIDE SEQUENCE [LARGE SCALE GENOMIC DNA]</scope>
    <source>
        <strain evidence="1 2">NIPH 2168</strain>
    </source>
</reference>
<dbReference type="HOGENOM" id="CLU_3264295_0_0_6"/>
<proteinExistence type="predicted"/>
<gene>
    <name evidence="1" type="ORF">F892_03509</name>
</gene>